<keyword evidence="3" id="KW-1185">Reference proteome</keyword>
<name>A0A7T8H2E9_CALRO</name>
<protein>
    <submittedName>
        <fullName evidence="2">Uncharacterized protein</fullName>
    </submittedName>
</protein>
<dbReference type="AlphaFoldDB" id="A0A7T8H2E9"/>
<evidence type="ECO:0000313" key="2">
    <source>
        <dbReference type="EMBL" id="QQP42198.1"/>
    </source>
</evidence>
<reference evidence="3" key="1">
    <citation type="submission" date="2021-01" db="EMBL/GenBank/DDBJ databases">
        <title>Caligus Genome Assembly.</title>
        <authorList>
            <person name="Gallardo-Escarate C."/>
        </authorList>
    </citation>
    <scope>NUCLEOTIDE SEQUENCE [LARGE SCALE GENOMIC DNA]</scope>
</reference>
<feature type="compositionally biased region" description="Polar residues" evidence="1">
    <location>
        <begin position="1"/>
        <end position="12"/>
    </location>
</feature>
<dbReference type="Proteomes" id="UP000595437">
    <property type="component" value="Chromosome 11"/>
</dbReference>
<evidence type="ECO:0000313" key="3">
    <source>
        <dbReference type="Proteomes" id="UP000595437"/>
    </source>
</evidence>
<feature type="compositionally biased region" description="Basic and acidic residues" evidence="1">
    <location>
        <begin position="14"/>
        <end position="25"/>
    </location>
</feature>
<proteinExistence type="predicted"/>
<gene>
    <name evidence="2" type="ORF">FKW44_016791</name>
</gene>
<sequence length="68" mass="7764">MGQANNLRTNKTVQKKEGRGEDKSNETPLQKEPGKNELGLPLQQQNIKNKRRFLYAEIAKEANELHCS</sequence>
<accession>A0A7T8H2E9</accession>
<organism evidence="2 3">
    <name type="scientific">Caligus rogercresseyi</name>
    <name type="common">Sea louse</name>
    <dbReference type="NCBI Taxonomy" id="217165"/>
    <lineage>
        <taxon>Eukaryota</taxon>
        <taxon>Metazoa</taxon>
        <taxon>Ecdysozoa</taxon>
        <taxon>Arthropoda</taxon>
        <taxon>Crustacea</taxon>
        <taxon>Multicrustacea</taxon>
        <taxon>Hexanauplia</taxon>
        <taxon>Copepoda</taxon>
        <taxon>Siphonostomatoida</taxon>
        <taxon>Caligidae</taxon>
        <taxon>Caligus</taxon>
    </lineage>
</organism>
<evidence type="ECO:0000256" key="1">
    <source>
        <dbReference type="SAM" id="MobiDB-lite"/>
    </source>
</evidence>
<dbReference type="EMBL" id="CP045900">
    <property type="protein sequence ID" value="QQP42198.1"/>
    <property type="molecule type" value="Genomic_DNA"/>
</dbReference>
<feature type="region of interest" description="Disordered" evidence="1">
    <location>
        <begin position="1"/>
        <end position="44"/>
    </location>
</feature>